<dbReference type="EMBL" id="ML977596">
    <property type="protein sequence ID" value="KAF1999324.1"/>
    <property type="molecule type" value="Genomic_DNA"/>
</dbReference>
<organism evidence="3 4">
    <name type="scientific">Amniculicola lignicola CBS 123094</name>
    <dbReference type="NCBI Taxonomy" id="1392246"/>
    <lineage>
        <taxon>Eukaryota</taxon>
        <taxon>Fungi</taxon>
        <taxon>Dikarya</taxon>
        <taxon>Ascomycota</taxon>
        <taxon>Pezizomycotina</taxon>
        <taxon>Dothideomycetes</taxon>
        <taxon>Pleosporomycetidae</taxon>
        <taxon>Pleosporales</taxon>
        <taxon>Amniculicolaceae</taxon>
        <taxon>Amniculicola</taxon>
    </lineage>
</organism>
<gene>
    <name evidence="3" type="ORF">P154DRAFT_564097</name>
</gene>
<dbReference type="PANTHER" id="PTHR24148:SF73">
    <property type="entry name" value="HET DOMAIN PROTEIN (AFU_ORTHOLOGUE AFUA_8G01020)"/>
    <property type="match status" value="1"/>
</dbReference>
<name>A0A6A5WEK1_9PLEO</name>
<dbReference type="Pfam" id="PF26639">
    <property type="entry name" value="Het-6_barrel"/>
    <property type="match status" value="1"/>
</dbReference>
<keyword evidence="4" id="KW-1185">Reference proteome</keyword>
<evidence type="ECO:0000259" key="2">
    <source>
        <dbReference type="Pfam" id="PF06985"/>
    </source>
</evidence>
<feature type="chain" id="PRO_5025563091" evidence="1">
    <location>
        <begin position="23"/>
        <end position="624"/>
    </location>
</feature>
<evidence type="ECO:0000256" key="1">
    <source>
        <dbReference type="SAM" id="SignalP"/>
    </source>
</evidence>
<dbReference type="AlphaFoldDB" id="A0A6A5WEK1"/>
<proteinExistence type="predicted"/>
<evidence type="ECO:0000313" key="4">
    <source>
        <dbReference type="Proteomes" id="UP000799779"/>
    </source>
</evidence>
<dbReference type="PANTHER" id="PTHR24148">
    <property type="entry name" value="ANKYRIN REPEAT DOMAIN-CONTAINING PROTEIN 39 HOMOLOG-RELATED"/>
    <property type="match status" value="1"/>
</dbReference>
<protein>
    <submittedName>
        <fullName evidence="3">HET-domain-containing protein</fullName>
    </submittedName>
</protein>
<dbReference type="InterPro" id="IPR052895">
    <property type="entry name" value="HetReg/Transcr_Mod"/>
</dbReference>
<accession>A0A6A5WEK1</accession>
<evidence type="ECO:0000313" key="3">
    <source>
        <dbReference type="EMBL" id="KAF1999324.1"/>
    </source>
</evidence>
<sequence>MDGGTLYTALLIFIVCARLAKTARIGTKEQVMPTTLYGPLDSSIRQIRVLEIAPSTDPTTPIECKLHVTSLDSDTFLEYTALSYVWGDPEHTTQIEVDGIHRQVTINLESALRHIRKHNEGVLLWADAICINQDDLEEREGQVAMMGSVFSTARGVIAWLGEESGDSHLAFQLIAECAEWIRGPSDYKFNFEPAEFMENVPHGVDKEAIVATQSLGSRPYWIRTWILQELVLAKKVDVLCGKLRLPFADFRLARRIWFAPGPSIFARSHAIIPALSLDLLLDLENLEATDPRDKIYGLLGILPPAKEQLLTPDYTKPAEDLFCEIAKEMLLRSGDLRVADCAATSYSTKDASRLPSWVPRWGTLHPRTSLSALMPWYRQDYASRFNGIRFGHNTHILYCKGKIIDNVKEKHDLRIGFLVTSATRGVVVMIEKIMESAPIGERSALQGLFRAFSLDTNIFDFKARRRLIPSGAEYYAQAAVFLKSMFQWLLLDPHLSDSSISSISLNDLIILFTKDTDDLHRGEELRLLAEALDNVTDTVTFEAALLVAMSRRHPFRTTSNRMGLGPEGMSYGDVVCHLVGHRFPFILHPEEDHYLVRGECYILGIELPEVTEELLSEMQEFEIR</sequence>
<dbReference type="OrthoDB" id="2157530at2759"/>
<dbReference type="Proteomes" id="UP000799779">
    <property type="component" value="Unassembled WGS sequence"/>
</dbReference>
<feature type="signal peptide" evidence="1">
    <location>
        <begin position="1"/>
        <end position="22"/>
    </location>
</feature>
<feature type="domain" description="Heterokaryon incompatibility" evidence="2">
    <location>
        <begin position="79"/>
        <end position="229"/>
    </location>
</feature>
<dbReference type="InterPro" id="IPR010730">
    <property type="entry name" value="HET"/>
</dbReference>
<dbReference type="Pfam" id="PF06985">
    <property type="entry name" value="HET"/>
    <property type="match status" value="1"/>
</dbReference>
<reference evidence="3" key="1">
    <citation type="journal article" date="2020" name="Stud. Mycol.">
        <title>101 Dothideomycetes genomes: a test case for predicting lifestyles and emergence of pathogens.</title>
        <authorList>
            <person name="Haridas S."/>
            <person name="Albert R."/>
            <person name="Binder M."/>
            <person name="Bloem J."/>
            <person name="Labutti K."/>
            <person name="Salamov A."/>
            <person name="Andreopoulos B."/>
            <person name="Baker S."/>
            <person name="Barry K."/>
            <person name="Bills G."/>
            <person name="Bluhm B."/>
            <person name="Cannon C."/>
            <person name="Castanera R."/>
            <person name="Culley D."/>
            <person name="Daum C."/>
            <person name="Ezra D."/>
            <person name="Gonzalez J."/>
            <person name="Henrissat B."/>
            <person name="Kuo A."/>
            <person name="Liang C."/>
            <person name="Lipzen A."/>
            <person name="Lutzoni F."/>
            <person name="Magnuson J."/>
            <person name="Mondo S."/>
            <person name="Nolan M."/>
            <person name="Ohm R."/>
            <person name="Pangilinan J."/>
            <person name="Park H.-J."/>
            <person name="Ramirez L."/>
            <person name="Alfaro M."/>
            <person name="Sun H."/>
            <person name="Tritt A."/>
            <person name="Yoshinaga Y."/>
            <person name="Zwiers L.-H."/>
            <person name="Turgeon B."/>
            <person name="Goodwin S."/>
            <person name="Spatafora J."/>
            <person name="Crous P."/>
            <person name="Grigoriev I."/>
        </authorList>
    </citation>
    <scope>NUCLEOTIDE SEQUENCE</scope>
    <source>
        <strain evidence="3">CBS 123094</strain>
    </source>
</reference>
<keyword evidence="1" id="KW-0732">Signal</keyword>